<dbReference type="EMBL" id="FPHT01000187">
    <property type="protein sequence ID" value="SFV81659.1"/>
    <property type="molecule type" value="Genomic_DNA"/>
</dbReference>
<dbReference type="CDD" id="cd08645">
    <property type="entry name" value="FMT_core_GART"/>
    <property type="match status" value="1"/>
</dbReference>
<evidence type="ECO:0000256" key="2">
    <source>
        <dbReference type="ARBA" id="ARBA00012254"/>
    </source>
</evidence>
<dbReference type="InterPro" id="IPR036477">
    <property type="entry name" value="Formyl_transf_N_sf"/>
</dbReference>
<feature type="domain" description="Formyl transferase N-terminal" evidence="5">
    <location>
        <begin position="1"/>
        <end position="179"/>
    </location>
</feature>
<dbReference type="GO" id="GO:0006189">
    <property type="term" value="P:'de novo' IMP biosynthetic process"/>
    <property type="evidence" value="ECO:0007669"/>
    <property type="project" value="InterPro"/>
</dbReference>
<dbReference type="InterPro" id="IPR002376">
    <property type="entry name" value="Formyl_transf_N"/>
</dbReference>
<organism evidence="6">
    <name type="scientific">hydrothermal vent metagenome</name>
    <dbReference type="NCBI Taxonomy" id="652676"/>
    <lineage>
        <taxon>unclassified sequences</taxon>
        <taxon>metagenomes</taxon>
        <taxon>ecological metagenomes</taxon>
    </lineage>
</organism>
<dbReference type="GO" id="GO:0005829">
    <property type="term" value="C:cytosol"/>
    <property type="evidence" value="ECO:0007669"/>
    <property type="project" value="TreeGrafter"/>
</dbReference>
<dbReference type="GO" id="GO:0004644">
    <property type="term" value="F:phosphoribosylglycinamide formyltransferase activity"/>
    <property type="evidence" value="ECO:0007669"/>
    <property type="project" value="UniProtKB-EC"/>
</dbReference>
<keyword evidence="4" id="KW-0658">Purine biosynthesis</keyword>
<proteinExistence type="inferred from homology"/>
<dbReference type="SUPFAM" id="SSF53328">
    <property type="entry name" value="Formyltransferase"/>
    <property type="match status" value="1"/>
</dbReference>
<dbReference type="NCBIfam" id="TIGR00639">
    <property type="entry name" value="PurN"/>
    <property type="match status" value="1"/>
</dbReference>
<dbReference type="Pfam" id="PF00551">
    <property type="entry name" value="Formyl_trans_N"/>
    <property type="match status" value="1"/>
</dbReference>
<keyword evidence="3 6" id="KW-0808">Transferase</keyword>
<dbReference type="HAMAP" id="MF_01930">
    <property type="entry name" value="PurN"/>
    <property type="match status" value="1"/>
</dbReference>
<dbReference type="Gene3D" id="3.40.50.170">
    <property type="entry name" value="Formyl transferase, N-terminal domain"/>
    <property type="match status" value="1"/>
</dbReference>
<evidence type="ECO:0000256" key="3">
    <source>
        <dbReference type="ARBA" id="ARBA00022679"/>
    </source>
</evidence>
<dbReference type="InterPro" id="IPR004607">
    <property type="entry name" value="GART"/>
</dbReference>
<dbReference type="PANTHER" id="PTHR43369">
    <property type="entry name" value="PHOSPHORIBOSYLGLYCINAMIDE FORMYLTRANSFERASE"/>
    <property type="match status" value="1"/>
</dbReference>
<evidence type="ECO:0000256" key="4">
    <source>
        <dbReference type="ARBA" id="ARBA00022755"/>
    </source>
</evidence>
<comment type="pathway">
    <text evidence="1">Purine metabolism; IMP biosynthesis via de novo pathway; N(2)-formyl-N(1)-(5-phospho-D-ribosyl)glycinamide from N(1)-(5-phospho-D-ribosyl)glycinamide (10-formyl THF route): step 1/1.</text>
</comment>
<dbReference type="AlphaFoldDB" id="A0A1W1DJT5"/>
<evidence type="ECO:0000259" key="5">
    <source>
        <dbReference type="Pfam" id="PF00551"/>
    </source>
</evidence>
<gene>
    <name evidence="6" type="ORF">MNB_SUP05-12-868</name>
</gene>
<dbReference type="PANTHER" id="PTHR43369:SF2">
    <property type="entry name" value="PHOSPHORIBOSYLGLYCINAMIDE FORMYLTRANSFERASE"/>
    <property type="match status" value="1"/>
</dbReference>
<evidence type="ECO:0000313" key="6">
    <source>
        <dbReference type="EMBL" id="SFV81659.1"/>
    </source>
</evidence>
<name>A0A1W1DJT5_9ZZZZ</name>
<dbReference type="EC" id="2.1.2.2" evidence="2"/>
<sequence>MRGVVLISGSGSNLQAIIDQADNIDLNISCVISNNADAYGLTRANNAGIPCHVIDHTQFDSREAFDQVVSETINQYNPDIVILAGFMRIFTEAFAQQYCGKMLNIHPSLLPKFQGLNTHQRVIDANEKEHGVSIHFVTTELDGGPVIAQSSIPVLEDEDVKSLAARVLVEEHKLFPKVIHWFTQGRLELNNGKAVLDGKAL</sequence>
<reference evidence="6" key="1">
    <citation type="submission" date="2016-10" db="EMBL/GenBank/DDBJ databases">
        <authorList>
            <person name="de Groot N.N."/>
        </authorList>
    </citation>
    <scope>NUCLEOTIDE SEQUENCE</scope>
</reference>
<protein>
    <recommendedName>
        <fullName evidence="2">phosphoribosylglycinamide formyltransferase 1</fullName>
        <ecNumber evidence="2">2.1.2.2</ecNumber>
    </recommendedName>
</protein>
<accession>A0A1W1DJT5</accession>
<evidence type="ECO:0000256" key="1">
    <source>
        <dbReference type="ARBA" id="ARBA00005054"/>
    </source>
</evidence>